<keyword evidence="9" id="KW-1185">Reference proteome</keyword>
<dbReference type="InterPro" id="IPR013525">
    <property type="entry name" value="ABC2_TM"/>
</dbReference>
<comment type="caution">
    <text evidence="8">The sequence shown here is derived from an EMBL/GenBank/DDBJ whole genome shotgun (WGS) entry which is preliminary data.</text>
</comment>
<dbReference type="PANTHER" id="PTHR43229:SF2">
    <property type="entry name" value="NODULATION PROTEIN J"/>
    <property type="match status" value="1"/>
</dbReference>
<protein>
    <recommendedName>
        <fullName evidence="6">Transport permease protein</fullName>
    </recommendedName>
</protein>
<feature type="transmembrane region" description="Helical" evidence="6">
    <location>
        <begin position="178"/>
        <end position="196"/>
    </location>
</feature>
<dbReference type="PANTHER" id="PTHR43229">
    <property type="entry name" value="NODULATION PROTEIN J"/>
    <property type="match status" value="1"/>
</dbReference>
<dbReference type="RefSeq" id="WP_121194097.1">
    <property type="nucleotide sequence ID" value="NZ_RBWV01000013.1"/>
</dbReference>
<sequence>MSTALALPATARHSVTLAGRAVRKIARTPEQLIDVTLQPVIFVLLFVYVFGGAITGSRHDYLEYVLPAILVQTVVFSSVAIGVNLNADVEKGVFDRFRSLPIPRSAPLIGAVLGDVVRYVVSCTVLTAVGFALGFRLGTNPVEGLLALVVAVLFALSLCWVSVFLGLVLRTAGSVQGVMFLVMFPLTFGSNAFVQADTLPGWLQSWTRVNPVTHLVDAVRGLTTGGAVAEPLLVSAAWAVGLVVVFLPLATRAYRRKA</sequence>
<feature type="domain" description="ABC transmembrane type-2" evidence="7">
    <location>
        <begin position="30"/>
        <end position="257"/>
    </location>
</feature>
<dbReference type="Pfam" id="PF01061">
    <property type="entry name" value="ABC2_membrane"/>
    <property type="match status" value="1"/>
</dbReference>
<evidence type="ECO:0000313" key="9">
    <source>
        <dbReference type="Proteomes" id="UP000281955"/>
    </source>
</evidence>
<evidence type="ECO:0000256" key="3">
    <source>
        <dbReference type="ARBA" id="ARBA00022989"/>
    </source>
</evidence>
<accession>A0A420XMR9</accession>
<dbReference type="PROSITE" id="PS51012">
    <property type="entry name" value="ABC_TM2"/>
    <property type="match status" value="1"/>
</dbReference>
<keyword evidence="2 6" id="KW-0812">Transmembrane</keyword>
<proteinExistence type="inferred from homology"/>
<feature type="transmembrane region" description="Helical" evidence="6">
    <location>
        <begin position="66"/>
        <end position="87"/>
    </location>
</feature>
<feature type="transmembrane region" description="Helical" evidence="6">
    <location>
        <begin position="108"/>
        <end position="133"/>
    </location>
</feature>
<dbReference type="Proteomes" id="UP000281955">
    <property type="component" value="Unassembled WGS sequence"/>
</dbReference>
<dbReference type="GO" id="GO:0043190">
    <property type="term" value="C:ATP-binding cassette (ABC) transporter complex"/>
    <property type="evidence" value="ECO:0007669"/>
    <property type="project" value="InterPro"/>
</dbReference>
<dbReference type="InParanoid" id="A0A420XMR9"/>
<keyword evidence="5" id="KW-0046">Antibiotic resistance</keyword>
<dbReference type="GO" id="GO:0140359">
    <property type="term" value="F:ABC-type transporter activity"/>
    <property type="evidence" value="ECO:0007669"/>
    <property type="project" value="InterPro"/>
</dbReference>
<dbReference type="GO" id="GO:0046677">
    <property type="term" value="P:response to antibiotic"/>
    <property type="evidence" value="ECO:0007669"/>
    <property type="project" value="UniProtKB-KW"/>
</dbReference>
<dbReference type="OrthoDB" id="670210at2"/>
<keyword evidence="6" id="KW-0813">Transport</keyword>
<dbReference type="InterPro" id="IPR000412">
    <property type="entry name" value="ABC_2_transport"/>
</dbReference>
<dbReference type="AlphaFoldDB" id="A0A420XMR9"/>
<evidence type="ECO:0000256" key="5">
    <source>
        <dbReference type="ARBA" id="ARBA00023251"/>
    </source>
</evidence>
<evidence type="ECO:0000256" key="4">
    <source>
        <dbReference type="ARBA" id="ARBA00023136"/>
    </source>
</evidence>
<keyword evidence="4 6" id="KW-0472">Membrane</keyword>
<evidence type="ECO:0000259" key="7">
    <source>
        <dbReference type="PROSITE" id="PS51012"/>
    </source>
</evidence>
<dbReference type="InterPro" id="IPR051784">
    <property type="entry name" value="Nod_factor_ABC_transporter"/>
</dbReference>
<feature type="transmembrane region" description="Helical" evidence="6">
    <location>
        <begin position="145"/>
        <end position="169"/>
    </location>
</feature>
<organism evidence="8 9">
    <name type="scientific">Motilibacter peucedani</name>
    <dbReference type="NCBI Taxonomy" id="598650"/>
    <lineage>
        <taxon>Bacteria</taxon>
        <taxon>Bacillati</taxon>
        <taxon>Actinomycetota</taxon>
        <taxon>Actinomycetes</taxon>
        <taxon>Motilibacterales</taxon>
        <taxon>Motilibacteraceae</taxon>
        <taxon>Motilibacter</taxon>
    </lineage>
</organism>
<feature type="transmembrane region" description="Helical" evidence="6">
    <location>
        <begin position="32"/>
        <end position="54"/>
    </location>
</feature>
<evidence type="ECO:0000313" key="8">
    <source>
        <dbReference type="EMBL" id="RKS72573.1"/>
    </source>
</evidence>
<reference evidence="8 9" key="1">
    <citation type="submission" date="2018-10" db="EMBL/GenBank/DDBJ databases">
        <title>Genomic Encyclopedia of Archaeal and Bacterial Type Strains, Phase II (KMG-II): from individual species to whole genera.</title>
        <authorList>
            <person name="Goeker M."/>
        </authorList>
    </citation>
    <scope>NUCLEOTIDE SEQUENCE [LARGE SCALE GENOMIC DNA]</scope>
    <source>
        <strain evidence="8 9">RP-AC37</strain>
    </source>
</reference>
<comment type="similarity">
    <text evidence="6">Belongs to the ABC-2 integral membrane protein family.</text>
</comment>
<dbReference type="PIRSF" id="PIRSF006648">
    <property type="entry name" value="DrrB"/>
    <property type="match status" value="1"/>
</dbReference>
<feature type="transmembrane region" description="Helical" evidence="6">
    <location>
        <begin position="232"/>
        <end position="250"/>
    </location>
</feature>
<evidence type="ECO:0000256" key="6">
    <source>
        <dbReference type="RuleBase" id="RU361157"/>
    </source>
</evidence>
<evidence type="ECO:0000256" key="2">
    <source>
        <dbReference type="ARBA" id="ARBA00022692"/>
    </source>
</evidence>
<dbReference type="EMBL" id="RBWV01000013">
    <property type="protein sequence ID" value="RKS72573.1"/>
    <property type="molecule type" value="Genomic_DNA"/>
</dbReference>
<keyword evidence="3 6" id="KW-1133">Transmembrane helix</keyword>
<name>A0A420XMR9_9ACTN</name>
<comment type="subcellular location">
    <subcellularLocation>
        <location evidence="6">Cell membrane</location>
        <topology evidence="6">Multi-pass membrane protein</topology>
    </subcellularLocation>
    <subcellularLocation>
        <location evidence="1">Membrane</location>
        <topology evidence="1">Multi-pass membrane protein</topology>
    </subcellularLocation>
</comment>
<evidence type="ECO:0000256" key="1">
    <source>
        <dbReference type="ARBA" id="ARBA00004141"/>
    </source>
</evidence>
<keyword evidence="6" id="KW-1003">Cell membrane</keyword>
<gene>
    <name evidence="8" type="ORF">CLV35_2820</name>
</gene>
<dbReference type="InterPro" id="IPR047817">
    <property type="entry name" value="ABC2_TM_bact-type"/>
</dbReference>